<dbReference type="Gene3D" id="3.90.320.10">
    <property type="match status" value="1"/>
</dbReference>
<dbReference type="Proteomes" id="UP000092093">
    <property type="component" value="Unassembled WGS sequence"/>
</dbReference>
<proteinExistence type="predicted"/>
<accession>A0A1B7X893</accession>
<organism evidence="1 2">
    <name type="scientific">Aphanizomenon flos-aquae WA102</name>
    <dbReference type="NCBI Taxonomy" id="1710896"/>
    <lineage>
        <taxon>Bacteria</taxon>
        <taxon>Bacillati</taxon>
        <taxon>Cyanobacteriota</taxon>
        <taxon>Cyanophyceae</taxon>
        <taxon>Nostocales</taxon>
        <taxon>Aphanizomenonaceae</taxon>
        <taxon>Aphanizomenon</taxon>
    </lineage>
</organism>
<sequence length="266" mass="30760">MTKSLLQQIMVKQEKPPVHSIDVAGLTEKIQSGYTVNRIDKQTQKKTFAPSTIAYGHGECPRYWYLAFDGQMFEDDATPYSAANMTAGTKSHERIQEAMRNVPDFLVDEEFKITYTDPPIFGYGDVMVNWQGEELLGEIKTMMNEGFEYRKAHMKPKTGHLVQLLIYMKILKKPKAVLIYENKNNHELLILPVEVNDYYRRWVDQTFEWMRSVRKAWVDRTLPEKNYRSNSKICKSCPIKKACADAGKGDFKLKSLEPIDEALSMV</sequence>
<gene>
    <name evidence="1" type="ORF">AN484_01155</name>
</gene>
<evidence type="ECO:0000313" key="2">
    <source>
        <dbReference type="Proteomes" id="UP000092093"/>
    </source>
</evidence>
<evidence type="ECO:0000313" key="1">
    <source>
        <dbReference type="EMBL" id="OBQ45603.1"/>
    </source>
</evidence>
<name>A0A1B7X893_APHFL</name>
<comment type="caution">
    <text evidence="1">The sequence shown here is derived from an EMBL/GenBank/DDBJ whole genome shotgun (WGS) entry which is preliminary data.</text>
</comment>
<protein>
    <submittedName>
        <fullName evidence="1">Uncharacterized protein</fullName>
    </submittedName>
</protein>
<reference evidence="1 2" key="1">
    <citation type="submission" date="2015-09" db="EMBL/GenBank/DDBJ databases">
        <title>Aphanizomenon flos-aquae WA102.</title>
        <authorList>
            <person name="Driscoll C."/>
        </authorList>
    </citation>
    <scope>NUCLEOTIDE SEQUENCE [LARGE SCALE GENOMIC DNA]</scope>
    <source>
        <strain evidence="1">WA102</strain>
    </source>
</reference>
<dbReference type="AlphaFoldDB" id="A0A1B7X893"/>
<dbReference type="EMBL" id="LJOW01000002">
    <property type="protein sequence ID" value="OBQ45603.1"/>
    <property type="molecule type" value="Genomic_DNA"/>
</dbReference>
<dbReference type="InterPro" id="IPR011604">
    <property type="entry name" value="PDDEXK-like_dom_sf"/>
</dbReference>